<sequence length="171" mass="20004">MIVAKLLIQELWKLRISRDENVLHNLQVKWINFQNELFVINEFKIPRHVMIPEYITIEMHGFFDAFERAYGACLYIRYITAIKIMSNLLCGKSQVAPVKSVSLPRLELCRAVLLANLVKKVIESLRIDFSRVMYSTLACIKWEVFVANRVGEIQTLIIRQTRDFSLTGYHI</sequence>
<accession>A0A8K0G2W5</accession>
<dbReference type="EMBL" id="VTPC01090289">
    <property type="protein sequence ID" value="KAF2883829.1"/>
    <property type="molecule type" value="Genomic_DNA"/>
</dbReference>
<dbReference type="Pfam" id="PF05380">
    <property type="entry name" value="Peptidase_A17"/>
    <property type="match status" value="1"/>
</dbReference>
<evidence type="ECO:0000313" key="2">
    <source>
        <dbReference type="Proteomes" id="UP000801492"/>
    </source>
</evidence>
<dbReference type="OrthoDB" id="6764573at2759"/>
<organism evidence="1 2">
    <name type="scientific">Ignelater luminosus</name>
    <name type="common">Cucubano</name>
    <name type="synonym">Pyrophorus luminosus</name>
    <dbReference type="NCBI Taxonomy" id="2038154"/>
    <lineage>
        <taxon>Eukaryota</taxon>
        <taxon>Metazoa</taxon>
        <taxon>Ecdysozoa</taxon>
        <taxon>Arthropoda</taxon>
        <taxon>Hexapoda</taxon>
        <taxon>Insecta</taxon>
        <taxon>Pterygota</taxon>
        <taxon>Neoptera</taxon>
        <taxon>Endopterygota</taxon>
        <taxon>Coleoptera</taxon>
        <taxon>Polyphaga</taxon>
        <taxon>Elateriformia</taxon>
        <taxon>Elateroidea</taxon>
        <taxon>Elateridae</taxon>
        <taxon>Agrypninae</taxon>
        <taxon>Pyrophorini</taxon>
        <taxon>Ignelater</taxon>
    </lineage>
</organism>
<dbReference type="AlphaFoldDB" id="A0A8K0G2W5"/>
<dbReference type="InterPro" id="IPR008042">
    <property type="entry name" value="Retrotrans_Pao"/>
</dbReference>
<dbReference type="Proteomes" id="UP000801492">
    <property type="component" value="Unassembled WGS sequence"/>
</dbReference>
<comment type="caution">
    <text evidence="1">The sequence shown here is derived from an EMBL/GenBank/DDBJ whole genome shotgun (WGS) entry which is preliminary data.</text>
</comment>
<protein>
    <submittedName>
        <fullName evidence="1">Uncharacterized protein</fullName>
    </submittedName>
</protein>
<dbReference type="PANTHER" id="PTHR47331">
    <property type="entry name" value="PHD-TYPE DOMAIN-CONTAINING PROTEIN"/>
    <property type="match status" value="1"/>
</dbReference>
<name>A0A8K0G2W5_IGNLU</name>
<gene>
    <name evidence="1" type="ORF">ILUMI_22360</name>
</gene>
<evidence type="ECO:0000313" key="1">
    <source>
        <dbReference type="EMBL" id="KAF2883829.1"/>
    </source>
</evidence>
<reference evidence="1" key="1">
    <citation type="submission" date="2019-08" db="EMBL/GenBank/DDBJ databases">
        <title>The genome of the North American firefly Photinus pyralis.</title>
        <authorList>
            <consortium name="Photinus pyralis genome working group"/>
            <person name="Fallon T.R."/>
            <person name="Sander Lower S.E."/>
            <person name="Weng J.-K."/>
        </authorList>
    </citation>
    <scope>NUCLEOTIDE SEQUENCE</scope>
    <source>
        <strain evidence="1">TRF0915ILg1</strain>
        <tissue evidence="1">Whole body</tissue>
    </source>
</reference>
<proteinExistence type="predicted"/>
<keyword evidence="2" id="KW-1185">Reference proteome</keyword>